<feature type="domain" description="Glycosyl transferase family 1" evidence="1">
    <location>
        <begin position="190"/>
        <end position="356"/>
    </location>
</feature>
<dbReference type="OrthoDB" id="9797829at2"/>
<sequence length="386" mass="44240">MNKKVCFINTVGRAYDYFLKDQLKHLKNSNYDLTFICSDKNDIKSKLEQEIRIIEIPMRRGASITDLIKCTFQFYNHFKKNNYDMVVYSGPNASFYASVAAKLHRIPVRVYSQWGIRYTGNLGITRFIFKLLEKITCICSTIVQPDSKSNLDFGVKEGLYISSKAYVIWNGSAKGIDFNVFDINKKVLWREEIRKKYLISSNDIVVGFVGALRKDKGTNELLRAFKELLSTLESAKLLLIGDKDLYRTVNSELRNWADNSSNVIFCGNTQEVYKYYAAMDIFLFPSYREGFGMGPIEAGAMEIPVVASNIPGPVDSIIDGETGFLVEVKDWVQLKNKLIQLATDVHLRVEIGKNARILIKESFDKDVLMDKYLEDKNRLINSYNSR</sequence>
<evidence type="ECO:0000313" key="3">
    <source>
        <dbReference type="EMBL" id="RCW77373.1"/>
    </source>
</evidence>
<dbReference type="RefSeq" id="WP_114351306.1">
    <property type="nucleotide sequence ID" value="NZ_QPJJ01000001.1"/>
</dbReference>
<dbReference type="GO" id="GO:0016757">
    <property type="term" value="F:glycosyltransferase activity"/>
    <property type="evidence" value="ECO:0007669"/>
    <property type="project" value="InterPro"/>
</dbReference>
<name>A0A368YAU6_9BACI</name>
<dbReference type="PANTHER" id="PTHR12526">
    <property type="entry name" value="GLYCOSYLTRANSFERASE"/>
    <property type="match status" value="1"/>
</dbReference>
<dbReference type="EMBL" id="QPJJ01000001">
    <property type="protein sequence ID" value="RCW77373.1"/>
    <property type="molecule type" value="Genomic_DNA"/>
</dbReference>
<dbReference type="Proteomes" id="UP000252585">
    <property type="component" value="Unassembled WGS sequence"/>
</dbReference>
<feature type="domain" description="Glycosyltransferase subfamily 4-like N-terminal" evidence="2">
    <location>
        <begin position="4"/>
        <end position="138"/>
    </location>
</feature>
<gene>
    <name evidence="3" type="ORF">DFR57_101245</name>
</gene>
<reference evidence="3 4" key="1">
    <citation type="submission" date="2018-07" db="EMBL/GenBank/DDBJ databases">
        <title>Genomic Encyclopedia of Type Strains, Phase IV (KMG-IV): sequencing the most valuable type-strain genomes for metagenomic binning, comparative biology and taxonomic classification.</title>
        <authorList>
            <person name="Goeker M."/>
        </authorList>
    </citation>
    <scope>NUCLEOTIDE SEQUENCE [LARGE SCALE GENOMIC DNA]</scope>
    <source>
        <strain evidence="3 4">DSM 27696</strain>
    </source>
</reference>
<dbReference type="Pfam" id="PF13477">
    <property type="entry name" value="Glyco_trans_4_2"/>
    <property type="match status" value="1"/>
</dbReference>
<keyword evidence="3" id="KW-0808">Transferase</keyword>
<keyword evidence="4" id="KW-1185">Reference proteome</keyword>
<dbReference type="Pfam" id="PF00534">
    <property type="entry name" value="Glycos_transf_1"/>
    <property type="match status" value="1"/>
</dbReference>
<protein>
    <submittedName>
        <fullName evidence="3">Glycosyltransferase involved in cell wall biosynthesis</fullName>
    </submittedName>
</protein>
<dbReference type="InterPro" id="IPR001296">
    <property type="entry name" value="Glyco_trans_1"/>
</dbReference>
<organism evidence="3 4">
    <name type="scientific">Saliterribacillus persicus</name>
    <dbReference type="NCBI Taxonomy" id="930114"/>
    <lineage>
        <taxon>Bacteria</taxon>
        <taxon>Bacillati</taxon>
        <taxon>Bacillota</taxon>
        <taxon>Bacilli</taxon>
        <taxon>Bacillales</taxon>
        <taxon>Bacillaceae</taxon>
        <taxon>Saliterribacillus</taxon>
    </lineage>
</organism>
<dbReference type="InterPro" id="IPR028098">
    <property type="entry name" value="Glyco_trans_4-like_N"/>
</dbReference>
<comment type="caution">
    <text evidence="3">The sequence shown here is derived from an EMBL/GenBank/DDBJ whole genome shotgun (WGS) entry which is preliminary data.</text>
</comment>
<proteinExistence type="predicted"/>
<dbReference type="AlphaFoldDB" id="A0A368YAU6"/>
<evidence type="ECO:0000259" key="2">
    <source>
        <dbReference type="Pfam" id="PF13477"/>
    </source>
</evidence>
<dbReference type="Gene3D" id="3.40.50.2000">
    <property type="entry name" value="Glycogen Phosphorylase B"/>
    <property type="match status" value="2"/>
</dbReference>
<evidence type="ECO:0000313" key="4">
    <source>
        <dbReference type="Proteomes" id="UP000252585"/>
    </source>
</evidence>
<accession>A0A368YAU6</accession>
<evidence type="ECO:0000259" key="1">
    <source>
        <dbReference type="Pfam" id="PF00534"/>
    </source>
</evidence>
<dbReference type="SUPFAM" id="SSF53756">
    <property type="entry name" value="UDP-Glycosyltransferase/glycogen phosphorylase"/>
    <property type="match status" value="1"/>
</dbReference>